<dbReference type="RefSeq" id="WP_105680660.1">
    <property type="nucleotide sequence ID" value="NZ_JBBGZD010000001.1"/>
</dbReference>
<evidence type="ECO:0000259" key="1">
    <source>
        <dbReference type="Pfam" id="PF19404"/>
    </source>
</evidence>
<organism evidence="2 5">
    <name type="scientific">Chryseobacterium culicis</name>
    <dbReference type="NCBI Taxonomy" id="680127"/>
    <lineage>
        <taxon>Bacteria</taxon>
        <taxon>Pseudomonadati</taxon>
        <taxon>Bacteroidota</taxon>
        <taxon>Flavobacteriia</taxon>
        <taxon>Flavobacteriales</taxon>
        <taxon>Weeksellaceae</taxon>
        <taxon>Chryseobacterium group</taxon>
        <taxon>Chryseobacterium</taxon>
    </lineage>
</organism>
<evidence type="ECO:0000313" key="5">
    <source>
        <dbReference type="Proteomes" id="UP000238534"/>
    </source>
</evidence>
<dbReference type="Pfam" id="PF19404">
    <property type="entry name" value="DUF5977"/>
    <property type="match status" value="1"/>
</dbReference>
<protein>
    <recommendedName>
        <fullName evidence="1">DUF5977 domain-containing protein</fullName>
    </recommendedName>
</protein>
<dbReference type="OrthoDB" id="9814627at2"/>
<evidence type="ECO:0000313" key="4">
    <source>
        <dbReference type="Proteomes" id="UP000238325"/>
    </source>
</evidence>
<dbReference type="Proteomes" id="UP000238534">
    <property type="component" value="Unassembled WGS sequence"/>
</dbReference>
<evidence type="ECO:0000313" key="3">
    <source>
        <dbReference type="EMBL" id="PRB91667.1"/>
    </source>
</evidence>
<keyword evidence="4" id="KW-1185">Reference proteome</keyword>
<evidence type="ECO:0000313" key="2">
    <source>
        <dbReference type="EMBL" id="PRB85914.1"/>
    </source>
</evidence>
<dbReference type="InterPro" id="IPR046020">
    <property type="entry name" value="DUF5977"/>
</dbReference>
<gene>
    <name evidence="2" type="ORF">CQ022_06580</name>
    <name evidence="3" type="ORF">CQ033_00250</name>
</gene>
<sequence>MRIFFLFCIISVTLIKGQFNGEEGFYSPEFSKSPNSSEFKVYGGTNLNLSLGKPDVNINLLSLNIDHKNKLDVNINYDVALNKPDTYPSWTGLAWNLSTSGTITRNLNGVADESDSEAYYYKYSLLNSGDWNSIDKLKSYSYFYEYEKNEKALNPDTFSFYVNGISGTFIKNHEGKWIVNSDTPNLSVTNTLRNNEFGMDNFIYSFIITDGVGNKYTFGNQYSAIEIYRSRKKTQNPRLGAEFYKYVKNWHLAKIEYSTGKNVDFSYNKSGELIYFRSSYSGYKRFAYGGYGLSGCAKDIDKNNCFNLSSFEEGEFSYLDKVNFDNVEIKFNKSLANSLEFTNENVYLIDGFEIKPPDNYYNLKHWYKLDNISYSVNNKNVENIYFEYDENPAKRLKLKKIKIGEAVNNKYEFQYNNNLFPKFNNGNTDHWGYFNDKTFNFYAVNSTDINTIAAAYRQAKEPNFKLNEILEKIFYPTGGSTRFHYEPHEYTRMTNYNNDFFISEISPRRLAGGFRVSHMIDYNISNVPSQRKFYYVKDILNSNLNSSGVLSNTTDYNHNQYTYREISPLSWPLNYTNGAHIVYSKVYEEKSNGGLSEYAFSNQDNGFIDQKPDNTLMTTAQRQRITLGTNNYVWSNAYMEYNENAGTRINSFNSLQKERMKILFKKEYTNTKVLLAETAYNYNNKPVRFSQHARIVEIDGRPFGPVPMGWNAQGQALDNTCDVINVSAYKLYFYNHYLDSETRKDYFNNGNVTTTTKYFYDDADDDLLKKEETTYPDNKVISKTYHYANDVTINNQYLVSKNMIGIPLVTETTKIENPTNKILTKWETVYPTSQADANTYTSGLPLPKSVLSHNLKDLNSPAPVPTTEITYDLYDPKGNILQYTSKDGKPTTIIWGYGQTLPIAKIEGEAYSNVMTSLGVSSSSSGYTTLPIYLKSNADIDASSELLLIEALDNFRKTPALASYNITTYTYNPLIGVTSITSPSGIRENYTYDLANRLEKVVDNNGKVLKEYKYNNAPTAYYNVMKSQPFTKNNCTSGMISNSITYTVPEGRHFSIISQADADQKALDDINSNGQNYANSNLTCFYPYCDFNALASSQYIMMQYAPFQKVNHVVNAQLNFMVTSSQSVNWSDSVQLGNIPGPCWPTTTVTRSSGNWQVTLYQGSGQTVLRWLGSGNPSTGTPYNITFSYDVN</sequence>
<dbReference type="AlphaFoldDB" id="A0A2S9CZJ9"/>
<reference evidence="4 5" key="1">
    <citation type="submission" date="2017-09" db="EMBL/GenBank/DDBJ databases">
        <title>Genomic, metabolic, and phenotypic characteristics of bacterial isolates from the natural microbiome of the model nematode Caenorhabditis elegans.</title>
        <authorList>
            <person name="Zimmermann J."/>
            <person name="Obeng N."/>
            <person name="Yang W."/>
            <person name="Obeng O."/>
            <person name="Kissoyan K."/>
            <person name="Pees B."/>
            <person name="Dirksen P."/>
            <person name="Hoppner M."/>
            <person name="Franke A."/>
            <person name="Rosenstiel P."/>
            <person name="Leippe M."/>
            <person name="Dierking K."/>
            <person name="Kaleta C."/>
            <person name="Schulenburg H."/>
        </authorList>
    </citation>
    <scope>NUCLEOTIDE SEQUENCE [LARGE SCALE GENOMIC DNA]</scope>
    <source>
        <strain evidence="2 5">MYb25</strain>
        <strain evidence="3 4">MYb44</strain>
    </source>
</reference>
<feature type="domain" description="DUF5977" evidence="1">
    <location>
        <begin position="1021"/>
        <end position="1084"/>
    </location>
</feature>
<dbReference type="EMBL" id="PCPP01000001">
    <property type="protein sequence ID" value="PRB85914.1"/>
    <property type="molecule type" value="Genomic_DNA"/>
</dbReference>
<proteinExistence type="predicted"/>
<dbReference type="Proteomes" id="UP000238325">
    <property type="component" value="Unassembled WGS sequence"/>
</dbReference>
<comment type="caution">
    <text evidence="2">The sequence shown here is derived from an EMBL/GenBank/DDBJ whole genome shotgun (WGS) entry which is preliminary data.</text>
</comment>
<accession>A0A2S9CZJ9</accession>
<name>A0A2S9CZJ9_CHRCI</name>
<dbReference type="EMBL" id="PCPH01000001">
    <property type="protein sequence ID" value="PRB91667.1"/>
    <property type="molecule type" value="Genomic_DNA"/>
</dbReference>